<feature type="non-terminal residue" evidence="1">
    <location>
        <position position="1"/>
    </location>
</feature>
<sequence length="134" mass="15858">ITTFIEFIRAKHRDTGMSLENSDDRRYYTPRYTCKWGYKRVMPTIGSRYVEMSDYIWDVELRLLHWPSWPLIGPPKYIFRWVVEKESGGGRVDGRFRIRNRNSSAGLRSILIFEFGRRIGGLPARPAGMSWRKP</sequence>
<evidence type="ECO:0000313" key="1">
    <source>
        <dbReference type="EMBL" id="KAL2748214.1"/>
    </source>
</evidence>
<gene>
    <name evidence="1" type="ORF">V1477_003499</name>
</gene>
<accession>A0ABD2CU58</accession>
<protein>
    <submittedName>
        <fullName evidence="1">Uncharacterized protein</fullName>
    </submittedName>
</protein>
<comment type="caution">
    <text evidence="1">The sequence shown here is derived from an EMBL/GenBank/DDBJ whole genome shotgun (WGS) entry which is preliminary data.</text>
</comment>
<dbReference type="AlphaFoldDB" id="A0ABD2CU58"/>
<organism evidence="1 2">
    <name type="scientific">Vespula maculifrons</name>
    <name type="common">Eastern yellow jacket</name>
    <name type="synonym">Wasp</name>
    <dbReference type="NCBI Taxonomy" id="7453"/>
    <lineage>
        <taxon>Eukaryota</taxon>
        <taxon>Metazoa</taxon>
        <taxon>Ecdysozoa</taxon>
        <taxon>Arthropoda</taxon>
        <taxon>Hexapoda</taxon>
        <taxon>Insecta</taxon>
        <taxon>Pterygota</taxon>
        <taxon>Neoptera</taxon>
        <taxon>Endopterygota</taxon>
        <taxon>Hymenoptera</taxon>
        <taxon>Apocrita</taxon>
        <taxon>Aculeata</taxon>
        <taxon>Vespoidea</taxon>
        <taxon>Vespidae</taxon>
        <taxon>Vespinae</taxon>
        <taxon>Vespula</taxon>
    </lineage>
</organism>
<name>A0ABD2CU58_VESMC</name>
<dbReference type="Proteomes" id="UP001607303">
    <property type="component" value="Unassembled WGS sequence"/>
</dbReference>
<keyword evidence="2" id="KW-1185">Reference proteome</keyword>
<evidence type="ECO:0000313" key="2">
    <source>
        <dbReference type="Proteomes" id="UP001607303"/>
    </source>
</evidence>
<reference evidence="1 2" key="1">
    <citation type="journal article" date="2024" name="Ann. Entomol. Soc. Am.">
        <title>Genomic analyses of the southern and eastern yellowjacket wasps (Hymenoptera: Vespidae) reveal evolutionary signatures of social life.</title>
        <authorList>
            <person name="Catto M.A."/>
            <person name="Caine P.B."/>
            <person name="Orr S.E."/>
            <person name="Hunt B.G."/>
            <person name="Goodisman M.A.D."/>
        </authorList>
    </citation>
    <scope>NUCLEOTIDE SEQUENCE [LARGE SCALE GENOMIC DNA]</scope>
    <source>
        <strain evidence="1">232</strain>
        <tissue evidence="1">Head and thorax</tissue>
    </source>
</reference>
<dbReference type="EMBL" id="JAYRBN010000032">
    <property type="protein sequence ID" value="KAL2748214.1"/>
    <property type="molecule type" value="Genomic_DNA"/>
</dbReference>
<proteinExistence type="predicted"/>